<dbReference type="GO" id="GO:0003824">
    <property type="term" value="F:catalytic activity"/>
    <property type="evidence" value="ECO:0007669"/>
    <property type="project" value="InterPro"/>
</dbReference>
<comment type="caution">
    <text evidence="4">The sequence shown here is derived from an EMBL/GenBank/DDBJ whole genome shotgun (WGS) entry which is preliminary data.</text>
</comment>
<protein>
    <recommendedName>
        <fullName evidence="3">Endonuclease/exonuclease/phosphatase domain-containing protein</fullName>
    </recommendedName>
</protein>
<dbReference type="PANTHER" id="PTHR42834">
    <property type="entry name" value="ENDONUCLEASE/EXONUCLEASE/PHOSPHATASE FAMILY PROTEIN (AFU_ORTHOLOGUE AFUA_3G09210)"/>
    <property type="match status" value="1"/>
</dbReference>
<proteinExistence type="predicted"/>
<evidence type="ECO:0000313" key="5">
    <source>
        <dbReference type="Proteomes" id="UP000473278"/>
    </source>
</evidence>
<dbReference type="SUPFAM" id="SSF56219">
    <property type="entry name" value="DNase I-like"/>
    <property type="match status" value="1"/>
</dbReference>
<evidence type="ECO:0000256" key="1">
    <source>
        <dbReference type="SAM" id="MobiDB-lite"/>
    </source>
</evidence>
<dbReference type="EMBL" id="JAALLT010000002">
    <property type="protein sequence ID" value="NGP76007.1"/>
    <property type="molecule type" value="Genomic_DNA"/>
</dbReference>
<dbReference type="Gene3D" id="3.60.10.10">
    <property type="entry name" value="Endonuclease/exonuclease/phosphatase"/>
    <property type="match status" value="1"/>
</dbReference>
<feature type="signal peptide" evidence="2">
    <location>
        <begin position="1"/>
        <end position="27"/>
    </location>
</feature>
<dbReference type="AlphaFoldDB" id="A0A6M1SZN2"/>
<feature type="domain" description="Endonuclease/exonuclease/phosphatase" evidence="3">
    <location>
        <begin position="59"/>
        <end position="316"/>
    </location>
</feature>
<reference evidence="4 5" key="1">
    <citation type="submission" date="2020-02" db="EMBL/GenBank/DDBJ databases">
        <title>Balneolaceae bacterium YR4-1, complete genome.</title>
        <authorList>
            <person name="Li Y."/>
            <person name="Wu S."/>
        </authorList>
    </citation>
    <scope>NUCLEOTIDE SEQUENCE [LARGE SCALE GENOMIC DNA]</scope>
    <source>
        <strain evidence="4 5">YR4-1</strain>
    </source>
</reference>
<dbReference type="PANTHER" id="PTHR42834:SF1">
    <property type="entry name" value="ENDONUCLEASE_EXONUCLEASE_PHOSPHATASE FAMILY PROTEIN (AFU_ORTHOLOGUE AFUA_3G09210)"/>
    <property type="match status" value="1"/>
</dbReference>
<dbReference type="Proteomes" id="UP000473278">
    <property type="component" value="Unassembled WGS sequence"/>
</dbReference>
<evidence type="ECO:0000256" key="2">
    <source>
        <dbReference type="SAM" id="SignalP"/>
    </source>
</evidence>
<feature type="chain" id="PRO_5027027159" description="Endonuclease/exonuclease/phosphatase domain-containing protein" evidence="2">
    <location>
        <begin position="28"/>
        <end position="329"/>
    </location>
</feature>
<gene>
    <name evidence="4" type="ORF">G3570_05160</name>
</gene>
<keyword evidence="5" id="KW-1185">Reference proteome</keyword>
<accession>A0A6M1SZN2</accession>
<evidence type="ECO:0000313" key="4">
    <source>
        <dbReference type="EMBL" id="NGP76007.1"/>
    </source>
</evidence>
<dbReference type="Pfam" id="PF03372">
    <property type="entry name" value="Exo_endo_phos"/>
    <property type="match status" value="1"/>
</dbReference>
<dbReference type="InterPro" id="IPR036691">
    <property type="entry name" value="Endo/exonu/phosph_ase_sf"/>
</dbReference>
<keyword evidence="2" id="KW-0732">Signal</keyword>
<feature type="region of interest" description="Disordered" evidence="1">
    <location>
        <begin position="28"/>
        <end position="52"/>
    </location>
</feature>
<organism evidence="4 5">
    <name type="scientific">Halalkalibaculum roseum</name>
    <dbReference type="NCBI Taxonomy" id="2709311"/>
    <lineage>
        <taxon>Bacteria</taxon>
        <taxon>Pseudomonadati</taxon>
        <taxon>Balneolota</taxon>
        <taxon>Balneolia</taxon>
        <taxon>Balneolales</taxon>
        <taxon>Balneolaceae</taxon>
        <taxon>Halalkalibaculum</taxon>
    </lineage>
</organism>
<name>A0A6M1SZN2_9BACT</name>
<dbReference type="RefSeq" id="WP_165139986.1">
    <property type="nucleotide sequence ID" value="NZ_JAALLT010000002.1"/>
</dbReference>
<dbReference type="InterPro" id="IPR005135">
    <property type="entry name" value="Endo/exonuclease/phosphatase"/>
</dbReference>
<evidence type="ECO:0000259" key="3">
    <source>
        <dbReference type="Pfam" id="PF03372"/>
    </source>
</evidence>
<dbReference type="PROSITE" id="PS51257">
    <property type="entry name" value="PROKAR_LIPOPROTEIN"/>
    <property type="match status" value="1"/>
</dbReference>
<sequence>MKTFFETYSSKLILFTFIALLTSSCLSDSVTEPEPPEENGPDYPSPTESEAPDGILETVTWNLERYGDDLYGSEAGIQRTKNILRIADSLKADLYGLQEITGQAGLDTLSKYMPGYRGFVADYITYNQKLGFLYNTNTIDSLSSGAITTGQDDYDWAGRLPLYFSFNYNYNGTSTPIYAIVIHAKANTGNTQELEEAYERRVRAAESLYTYLQSEKPDTRIILLGDYNDDVDVSIYDDSSPSPYDDFVMAENSFRAVTESISDANQSSYIAGDYSDLIDHIIISDELFNNYTASSEEIYFEAENFIEDYVNTTSDHLPVWAKIDFTGAN</sequence>